<evidence type="ECO:0000313" key="2">
    <source>
        <dbReference type="EMBL" id="OGE38016.1"/>
    </source>
</evidence>
<reference evidence="2 3" key="1">
    <citation type="journal article" date="2016" name="Nat. Commun.">
        <title>Thousands of microbial genomes shed light on interconnected biogeochemical processes in an aquifer system.</title>
        <authorList>
            <person name="Anantharaman K."/>
            <person name="Brown C.T."/>
            <person name="Hug L.A."/>
            <person name="Sharon I."/>
            <person name="Castelle C.J."/>
            <person name="Probst A.J."/>
            <person name="Thomas B.C."/>
            <person name="Singh A."/>
            <person name="Wilkins M.J."/>
            <person name="Karaoz U."/>
            <person name="Brodie E.L."/>
            <person name="Williams K.H."/>
            <person name="Hubbard S.S."/>
            <person name="Banfield J.F."/>
        </authorList>
    </citation>
    <scope>NUCLEOTIDE SEQUENCE [LARGE SCALE GENOMIC DNA]</scope>
</reference>
<evidence type="ECO:0000313" key="3">
    <source>
        <dbReference type="Proteomes" id="UP000176527"/>
    </source>
</evidence>
<keyword evidence="1" id="KW-0472">Membrane</keyword>
<keyword evidence="1" id="KW-0812">Transmembrane</keyword>
<gene>
    <name evidence="2" type="ORF">A3F00_01020</name>
</gene>
<feature type="transmembrane region" description="Helical" evidence="1">
    <location>
        <begin position="69"/>
        <end position="88"/>
    </location>
</feature>
<keyword evidence="1" id="KW-1133">Transmembrane helix</keyword>
<name>A0A1F5KAP5_9BACT</name>
<accession>A0A1F5KAP5</accession>
<comment type="caution">
    <text evidence="2">The sequence shown here is derived from an EMBL/GenBank/DDBJ whole genome shotgun (WGS) entry which is preliminary data.</text>
</comment>
<proteinExistence type="predicted"/>
<protein>
    <submittedName>
        <fullName evidence="2">Uncharacterized protein</fullName>
    </submittedName>
</protein>
<evidence type="ECO:0000256" key="1">
    <source>
        <dbReference type="SAM" id="Phobius"/>
    </source>
</evidence>
<dbReference type="EMBL" id="MFDE01000031">
    <property type="protein sequence ID" value="OGE38016.1"/>
    <property type="molecule type" value="Genomic_DNA"/>
</dbReference>
<dbReference type="AlphaFoldDB" id="A0A1F5KAP5"/>
<feature type="transmembrane region" description="Helical" evidence="1">
    <location>
        <begin position="42"/>
        <end position="60"/>
    </location>
</feature>
<sequence length="265" mass="29353">MDDLLYSGYMGIFPEVLAHGVEEVEQLVPALDQVIRSNSVKFTVLALGAFLILTILSILLKSKTERIKYALYILFVVVALSNTIYLAGSTIYLNQQSTTGGPIHYHADFEIWNCGVKVEIADPEGLSNKVGTEVIHEHNDDRIHIEGVLLDSHDAAVSHFFELIGGELHNDHISIPTDNGIVSLQTGQTCSDRTAAALQVFVFKSQGKTFSQTKLIDPESYIISPHSNVPPGDCIIIEFAPFKEKTDKLCNFYKVAVQKGEIYER</sequence>
<organism evidence="2 3">
    <name type="scientific">Candidatus Daviesbacteria bacterium RIFCSPHIGHO2_12_FULL_37_11</name>
    <dbReference type="NCBI Taxonomy" id="1797777"/>
    <lineage>
        <taxon>Bacteria</taxon>
        <taxon>Candidatus Daviesiibacteriota</taxon>
    </lineage>
</organism>
<dbReference type="Proteomes" id="UP000176527">
    <property type="component" value="Unassembled WGS sequence"/>
</dbReference>